<evidence type="ECO:0000313" key="2">
    <source>
        <dbReference type="Proteomes" id="UP000032142"/>
    </source>
</evidence>
<accession>A0A0B0PPI9</accession>
<dbReference type="Proteomes" id="UP000032142">
    <property type="component" value="Unassembled WGS sequence"/>
</dbReference>
<name>A0A0B0PPI9_GOSAR</name>
<dbReference type="PANTHER" id="PTHR33566:SF1">
    <property type="entry name" value="EN_SPM-LIKE TRANSPOSON-RELATED"/>
    <property type="match status" value="1"/>
</dbReference>
<reference evidence="2" key="1">
    <citation type="submission" date="2014-09" db="EMBL/GenBank/DDBJ databases">
        <authorList>
            <person name="Mudge J."/>
            <person name="Ramaraj T."/>
            <person name="Lindquist I.E."/>
            <person name="Bharti A.K."/>
            <person name="Sundararajan A."/>
            <person name="Cameron C.T."/>
            <person name="Woodward J.E."/>
            <person name="May G.D."/>
            <person name="Brubaker C."/>
            <person name="Broadhvest J."/>
            <person name="Wilkins T.A."/>
        </authorList>
    </citation>
    <scope>NUCLEOTIDE SEQUENCE</scope>
    <source>
        <strain evidence="2">cv. AKA8401</strain>
    </source>
</reference>
<keyword evidence="2" id="KW-1185">Reference proteome</keyword>
<dbReference type="EMBL" id="KN438417">
    <property type="protein sequence ID" value="KHG26772.1"/>
    <property type="molecule type" value="Genomic_DNA"/>
</dbReference>
<dbReference type="AlphaFoldDB" id="A0A0B0PPI9"/>
<proteinExistence type="predicted"/>
<organism evidence="1 2">
    <name type="scientific">Gossypium arboreum</name>
    <name type="common">Tree cotton</name>
    <name type="synonym">Gossypium nanking</name>
    <dbReference type="NCBI Taxonomy" id="29729"/>
    <lineage>
        <taxon>Eukaryota</taxon>
        <taxon>Viridiplantae</taxon>
        <taxon>Streptophyta</taxon>
        <taxon>Embryophyta</taxon>
        <taxon>Tracheophyta</taxon>
        <taxon>Spermatophyta</taxon>
        <taxon>Magnoliopsida</taxon>
        <taxon>eudicotyledons</taxon>
        <taxon>Gunneridae</taxon>
        <taxon>Pentapetalae</taxon>
        <taxon>rosids</taxon>
        <taxon>malvids</taxon>
        <taxon>Malvales</taxon>
        <taxon>Malvaceae</taxon>
        <taxon>Malvoideae</taxon>
        <taxon>Gossypium</taxon>
    </lineage>
</organism>
<evidence type="ECO:0000313" key="1">
    <source>
        <dbReference type="EMBL" id="KHG26772.1"/>
    </source>
</evidence>
<protein>
    <submittedName>
        <fullName evidence="1">Uncharacterized protein</fullName>
    </submittedName>
</protein>
<sequence length="341" mass="37718">MEASHLLGTFSLSELQFNNNGGSFRKGWKVAATGVGSCFPPFSIACYDIYDNRMSFTSIPDLKITLGMNEYLSVDVVKMKPSLSSDKLAIVIEDVMVETNGLDSIRPNYAATLMIYIQDESTSIPLECQVTPGALHRIEGSSQLPGKQLLPGFVIEQFVLEMFDVYGNHVEEGLEVQFQLNGFSIPGLIGSKHKVDNLGRIDLGGLLKVTAGYGKQVSLSILHGDKVTFKQAFQTEKRELRISSSISLVHAPNVDTDENEVQSSDGKLMLLQNSPFFNNGNVGNLLALVKYDEGLKSELCKHGERVGKLENYLKTLNNRKTDIELYMSELQDVSLFSRFSL</sequence>
<dbReference type="PANTHER" id="PTHR33566">
    <property type="entry name" value="EN/SPM-LIKE TRANSPOSON-RELATED"/>
    <property type="match status" value="1"/>
</dbReference>
<gene>
    <name evidence="1" type="ORF">F383_01873</name>
</gene>